<dbReference type="SUPFAM" id="SSF57756">
    <property type="entry name" value="Retrovirus zinc finger-like domains"/>
    <property type="match status" value="1"/>
</dbReference>
<evidence type="ECO:0000256" key="1">
    <source>
        <dbReference type="PROSITE-ProRule" id="PRU00047"/>
    </source>
</evidence>
<keyword evidence="1" id="KW-0863">Zinc-finger</keyword>
<sequence>MGTWGHPSGLERPNLKRRGTTFTEPRTPPRGQEPRYRCPEGPSHHTSAGPKIWAGRAQRSPPTSQKNGSTQPGRSKIGTWFSCGKHGHLQRDCREMECSFGHVCGRENCA</sequence>
<reference evidence="4" key="1">
    <citation type="submission" date="2025-08" db="UniProtKB">
        <authorList>
            <consortium name="Ensembl"/>
        </authorList>
    </citation>
    <scope>IDENTIFICATION</scope>
</reference>
<evidence type="ECO:0000259" key="3">
    <source>
        <dbReference type="PROSITE" id="PS50158"/>
    </source>
</evidence>
<evidence type="ECO:0000256" key="2">
    <source>
        <dbReference type="SAM" id="MobiDB-lite"/>
    </source>
</evidence>
<dbReference type="GO" id="GO:0003676">
    <property type="term" value="F:nucleic acid binding"/>
    <property type="evidence" value="ECO:0007669"/>
    <property type="project" value="InterPro"/>
</dbReference>
<keyword evidence="1" id="KW-0479">Metal-binding</keyword>
<evidence type="ECO:0000313" key="4">
    <source>
        <dbReference type="Ensembl" id="ENSCABP00000017812.1"/>
    </source>
</evidence>
<feature type="compositionally biased region" description="Polar residues" evidence="2">
    <location>
        <begin position="60"/>
        <end position="73"/>
    </location>
</feature>
<organism evidence="4 5">
    <name type="scientific">Chelonoidis abingdonii</name>
    <name type="common">Abingdon island giant tortoise</name>
    <name type="synonym">Testudo abingdonii</name>
    <dbReference type="NCBI Taxonomy" id="106734"/>
    <lineage>
        <taxon>Eukaryota</taxon>
        <taxon>Metazoa</taxon>
        <taxon>Chordata</taxon>
        <taxon>Craniata</taxon>
        <taxon>Vertebrata</taxon>
        <taxon>Euteleostomi</taxon>
        <taxon>Archelosauria</taxon>
        <taxon>Testudinata</taxon>
        <taxon>Testudines</taxon>
        <taxon>Cryptodira</taxon>
        <taxon>Durocryptodira</taxon>
        <taxon>Testudinoidea</taxon>
        <taxon>Testudinidae</taxon>
        <taxon>Chelonoidis</taxon>
    </lineage>
</organism>
<feature type="domain" description="CCHC-type" evidence="3">
    <location>
        <begin position="81"/>
        <end position="95"/>
    </location>
</feature>
<keyword evidence="1" id="KW-0862">Zinc</keyword>
<dbReference type="GO" id="GO:0008270">
    <property type="term" value="F:zinc ion binding"/>
    <property type="evidence" value="ECO:0007669"/>
    <property type="project" value="UniProtKB-KW"/>
</dbReference>
<reference evidence="4" key="2">
    <citation type="submission" date="2025-09" db="UniProtKB">
        <authorList>
            <consortium name="Ensembl"/>
        </authorList>
    </citation>
    <scope>IDENTIFICATION</scope>
</reference>
<dbReference type="PROSITE" id="PS50158">
    <property type="entry name" value="ZF_CCHC"/>
    <property type="match status" value="1"/>
</dbReference>
<keyword evidence="5" id="KW-1185">Reference proteome</keyword>
<dbReference type="Ensembl" id="ENSCABT00000019533.1">
    <property type="protein sequence ID" value="ENSCABP00000017812.1"/>
    <property type="gene ID" value="ENSCABG00000013247.1"/>
</dbReference>
<protein>
    <recommendedName>
        <fullName evidence="3">CCHC-type domain-containing protein</fullName>
    </recommendedName>
</protein>
<dbReference type="InterPro" id="IPR001878">
    <property type="entry name" value="Znf_CCHC"/>
</dbReference>
<accession>A0A8C0H2F1</accession>
<evidence type="ECO:0000313" key="5">
    <source>
        <dbReference type="Proteomes" id="UP000694404"/>
    </source>
</evidence>
<dbReference type="Proteomes" id="UP000694404">
    <property type="component" value="Unplaced"/>
</dbReference>
<name>A0A8C0H2F1_CHEAB</name>
<feature type="region of interest" description="Disordered" evidence="2">
    <location>
        <begin position="1"/>
        <end position="78"/>
    </location>
</feature>
<dbReference type="InterPro" id="IPR036875">
    <property type="entry name" value="Znf_CCHC_sf"/>
</dbReference>
<proteinExistence type="predicted"/>
<dbReference type="AlphaFoldDB" id="A0A8C0H2F1"/>